<evidence type="ECO:0000313" key="4">
    <source>
        <dbReference type="Proteomes" id="UP000070134"/>
    </source>
</evidence>
<sequence precursor="true">MKQGIGCAVVAGMAAPLMLLAAVVVLSPGDGAAQAAGCGGAAVSPRISAPTQAAGFSGEQLANAAVLMDDAKKLGLPVAAQVLVVQAAIGESSLRSIDYTDHTGTVDGVAVTIGILQQDDSYGPRSDRLDVAKAGTGFLSRLKDVPGWESLEPTIAIHRVQRNADPQHYAKYRDAALEVVQALSGAKVSAGECGGGAASGAGDDLPWGHGPVDVSSDLGMYTRECVDFALWRVNQAYGSTSAPFRFTNSNFRGDGGVLGNAVTWLDGWRAKGWPVGTAPRPGAVVYYAPGVGGSGDQGHVAVVKAVDPDGSFLEEGYNGSLPPEDHTYYTRTVQDGTPTAFLYVPQKG</sequence>
<dbReference type="PROSITE" id="PS50911">
    <property type="entry name" value="CHAP"/>
    <property type="match status" value="1"/>
</dbReference>
<evidence type="ECO:0000313" key="3">
    <source>
        <dbReference type="EMBL" id="AMM34813.1"/>
    </source>
</evidence>
<gene>
    <name evidence="3" type="ORF">SA2016_4161</name>
</gene>
<dbReference type="EMBL" id="CP014519">
    <property type="protein sequence ID" value="AMM34813.1"/>
    <property type="molecule type" value="Genomic_DNA"/>
</dbReference>
<name>A0A127A672_9MICC</name>
<dbReference type="PATRIC" id="fig|37927.3.peg.4272"/>
<dbReference type="KEGG" id="satk:SA2016_4161"/>
<reference evidence="3 4" key="1">
    <citation type="submission" date="2016-02" db="EMBL/GenBank/DDBJ databases">
        <title>Complete genome of Sinomonas atrocyanea KCTC 3377.</title>
        <authorList>
            <person name="Kim K.M."/>
        </authorList>
    </citation>
    <scope>NUCLEOTIDE SEQUENCE [LARGE SCALE GENOMIC DNA]</scope>
    <source>
        <strain evidence="3 4">KCTC 3377</strain>
        <plasmid evidence="3 4">pSA01</plasmid>
    </source>
</reference>
<feature type="chain" id="PRO_5039310331" evidence="1">
    <location>
        <begin position="22"/>
        <end position="348"/>
    </location>
</feature>
<dbReference type="OrthoDB" id="5496837at2"/>
<evidence type="ECO:0000256" key="1">
    <source>
        <dbReference type="SAM" id="SignalP"/>
    </source>
</evidence>
<keyword evidence="4" id="KW-1185">Reference proteome</keyword>
<dbReference type="InterPro" id="IPR038765">
    <property type="entry name" value="Papain-like_cys_pep_sf"/>
</dbReference>
<keyword evidence="3" id="KW-0614">Plasmid</keyword>
<protein>
    <submittedName>
        <fullName evidence="3">CHAP domain containing protein</fullName>
    </submittedName>
</protein>
<accession>A0A127A672</accession>
<dbReference type="Pfam" id="PF05257">
    <property type="entry name" value="CHAP"/>
    <property type="match status" value="1"/>
</dbReference>
<organism evidence="3 4">
    <name type="scientific">Sinomonas atrocyanea</name>
    <dbReference type="NCBI Taxonomy" id="37927"/>
    <lineage>
        <taxon>Bacteria</taxon>
        <taxon>Bacillati</taxon>
        <taxon>Actinomycetota</taxon>
        <taxon>Actinomycetes</taxon>
        <taxon>Micrococcales</taxon>
        <taxon>Micrococcaceae</taxon>
        <taxon>Sinomonas</taxon>
    </lineage>
</organism>
<evidence type="ECO:0000259" key="2">
    <source>
        <dbReference type="PROSITE" id="PS50911"/>
    </source>
</evidence>
<dbReference type="AlphaFoldDB" id="A0A127A672"/>
<dbReference type="Gene3D" id="3.90.1720.10">
    <property type="entry name" value="endopeptidase domain like (from Nostoc punctiforme)"/>
    <property type="match status" value="1"/>
</dbReference>
<dbReference type="SUPFAM" id="SSF54001">
    <property type="entry name" value="Cysteine proteinases"/>
    <property type="match status" value="1"/>
</dbReference>
<proteinExistence type="predicted"/>
<feature type="domain" description="Peptidase C51" evidence="2">
    <location>
        <begin position="200"/>
        <end position="345"/>
    </location>
</feature>
<dbReference type="InterPro" id="IPR007921">
    <property type="entry name" value="CHAP_dom"/>
</dbReference>
<keyword evidence="1" id="KW-0732">Signal</keyword>
<geneLocation type="plasmid" evidence="3 4">
    <name>pSA01</name>
</geneLocation>
<feature type="signal peptide" evidence="1">
    <location>
        <begin position="1"/>
        <end position="21"/>
    </location>
</feature>
<dbReference type="Proteomes" id="UP000070134">
    <property type="component" value="Plasmid pSA01"/>
</dbReference>